<reference evidence="8 9" key="1">
    <citation type="journal article" date="2010" name="Cell">
        <title>The genome of Naegleria gruberi illuminates early eukaryotic versatility.</title>
        <authorList>
            <person name="Fritz-Laylin L.K."/>
            <person name="Prochnik S.E."/>
            <person name="Ginger M.L."/>
            <person name="Dacks J.B."/>
            <person name="Carpenter M.L."/>
            <person name="Field M.C."/>
            <person name="Kuo A."/>
            <person name="Paredez A."/>
            <person name="Chapman J."/>
            <person name="Pham J."/>
            <person name="Shu S."/>
            <person name="Neupane R."/>
            <person name="Cipriano M."/>
            <person name="Mancuso J."/>
            <person name="Tu H."/>
            <person name="Salamov A."/>
            <person name="Lindquist E."/>
            <person name="Shapiro H."/>
            <person name="Lucas S."/>
            <person name="Grigoriev I.V."/>
            <person name="Cande W.Z."/>
            <person name="Fulton C."/>
            <person name="Rokhsar D.S."/>
            <person name="Dawson S.C."/>
        </authorList>
    </citation>
    <scope>NUCLEOTIDE SEQUENCE [LARGE SCALE GENOMIC DNA]</scope>
    <source>
        <strain evidence="8 9">NEG-M</strain>
    </source>
</reference>
<evidence type="ECO:0000259" key="7">
    <source>
        <dbReference type="PROSITE" id="PS50011"/>
    </source>
</evidence>
<dbReference type="GO" id="GO:0005737">
    <property type="term" value="C:cytoplasm"/>
    <property type="evidence" value="ECO:0007669"/>
    <property type="project" value="TreeGrafter"/>
</dbReference>
<dbReference type="PANTHER" id="PTHR11042:SF190">
    <property type="entry name" value="MITOSIS INHIBITOR PROTEIN KINASE MIK1"/>
    <property type="match status" value="1"/>
</dbReference>
<dbReference type="GO" id="GO:0005524">
    <property type="term" value="F:ATP binding"/>
    <property type="evidence" value="ECO:0007669"/>
    <property type="project" value="UniProtKB-KW"/>
</dbReference>
<dbReference type="RefSeq" id="XP_002681060.1">
    <property type="nucleotide sequence ID" value="XM_002681014.1"/>
</dbReference>
<feature type="domain" description="Protein kinase" evidence="7">
    <location>
        <begin position="25"/>
        <end position="322"/>
    </location>
</feature>
<keyword evidence="6" id="KW-1133">Transmembrane helix</keyword>
<dbReference type="EMBL" id="GG738851">
    <property type="protein sequence ID" value="EFC48316.1"/>
    <property type="molecule type" value="Genomic_DNA"/>
</dbReference>
<dbReference type="InterPro" id="IPR000719">
    <property type="entry name" value="Prot_kinase_dom"/>
</dbReference>
<dbReference type="CDD" id="cd00180">
    <property type="entry name" value="PKc"/>
    <property type="match status" value="1"/>
</dbReference>
<dbReference type="Proteomes" id="UP000006671">
    <property type="component" value="Unassembled WGS sequence"/>
</dbReference>
<dbReference type="AlphaFoldDB" id="D2V444"/>
<organism evidence="9">
    <name type="scientific">Naegleria gruberi</name>
    <name type="common">Amoeba</name>
    <dbReference type="NCBI Taxonomy" id="5762"/>
    <lineage>
        <taxon>Eukaryota</taxon>
        <taxon>Discoba</taxon>
        <taxon>Heterolobosea</taxon>
        <taxon>Tetramitia</taxon>
        <taxon>Eutetramitia</taxon>
        <taxon>Vahlkampfiidae</taxon>
        <taxon>Naegleria</taxon>
    </lineage>
</organism>
<dbReference type="Pfam" id="PF00069">
    <property type="entry name" value="Pkinase"/>
    <property type="match status" value="1"/>
</dbReference>
<evidence type="ECO:0000256" key="5">
    <source>
        <dbReference type="ARBA" id="ARBA00037982"/>
    </source>
</evidence>
<keyword evidence="6" id="KW-0812">Transmembrane</keyword>
<dbReference type="PANTHER" id="PTHR11042">
    <property type="entry name" value="EUKARYOTIC TRANSLATION INITIATION FACTOR 2-ALPHA KINASE EIF2-ALPHA KINASE -RELATED"/>
    <property type="match status" value="1"/>
</dbReference>
<feature type="transmembrane region" description="Helical" evidence="6">
    <location>
        <begin position="336"/>
        <end position="357"/>
    </location>
</feature>
<dbReference type="InterPro" id="IPR050339">
    <property type="entry name" value="CC_SR_Kinase"/>
</dbReference>
<gene>
    <name evidence="8" type="ORF">NAEGRDRAFT_63592</name>
</gene>
<dbReference type="STRING" id="5762.D2V444"/>
<keyword evidence="2" id="KW-0547">Nucleotide-binding</keyword>
<evidence type="ECO:0000256" key="3">
    <source>
        <dbReference type="ARBA" id="ARBA00022777"/>
    </source>
</evidence>
<dbReference type="InterPro" id="IPR008271">
    <property type="entry name" value="Ser/Thr_kinase_AS"/>
</dbReference>
<evidence type="ECO:0000313" key="8">
    <source>
        <dbReference type="EMBL" id="EFC48316.1"/>
    </source>
</evidence>
<evidence type="ECO:0000256" key="2">
    <source>
        <dbReference type="ARBA" id="ARBA00022741"/>
    </source>
</evidence>
<keyword evidence="1" id="KW-0808">Transferase</keyword>
<keyword evidence="6" id="KW-0472">Membrane</keyword>
<keyword evidence="4" id="KW-0067">ATP-binding</keyword>
<keyword evidence="3" id="KW-0418">Kinase</keyword>
<dbReference type="PROSITE" id="PS00108">
    <property type="entry name" value="PROTEIN_KINASE_ST"/>
    <property type="match status" value="1"/>
</dbReference>
<dbReference type="VEuPathDB" id="AmoebaDB:NAEGRDRAFT_63592"/>
<evidence type="ECO:0000256" key="6">
    <source>
        <dbReference type="SAM" id="Phobius"/>
    </source>
</evidence>
<dbReference type="KEGG" id="ngr:NAEGRDRAFT_63592"/>
<name>D2V444_NAEGR</name>
<evidence type="ECO:0000256" key="1">
    <source>
        <dbReference type="ARBA" id="ARBA00022679"/>
    </source>
</evidence>
<dbReference type="GeneID" id="8849773"/>
<dbReference type="GO" id="GO:0004672">
    <property type="term" value="F:protein kinase activity"/>
    <property type="evidence" value="ECO:0007669"/>
    <property type="project" value="InterPro"/>
</dbReference>
<accession>D2V444</accession>
<sequence length="387" mass="44418">MLEYDYSSAVENGVLRYLEIKYRDHKVALLNSKGSYGKIYKITNTNDQTKIKALKVMRDVDNFDIHHSLEEGTRMLKYSHLNCNIAKVFDVFILYPQEAERIMGLDESGQPPFQHKHLCIEMEYYENGSLDSVFKSNQDPSRDSKPKLTSSILKQILKQITLALKHVQEYDHIIHNDIKPDNILVGNIEQQVDNDQIIDIQVYLSDFGLAITPSESPASNYNLKKPFYPYEEIPSKSADIFALSVSLYDLTTKQLTAQQDRSLRNVQCDDETIRMNYHNAGISDDQLINVLISMMNKDASKRPTCDQILDGIGVTYEKTLFVKRFEAKTNSKKTSWLIYCLIALLFCLAAYFCYPYLEAGLLKQKSKNMDLGKELILNSIESPKEDV</sequence>
<dbReference type="Gene3D" id="1.10.510.10">
    <property type="entry name" value="Transferase(Phosphotransferase) domain 1"/>
    <property type="match status" value="1"/>
</dbReference>
<dbReference type="OrthoDB" id="1711006at2759"/>
<dbReference type="InParanoid" id="D2V444"/>
<keyword evidence="9" id="KW-1185">Reference proteome</keyword>
<comment type="similarity">
    <text evidence="5">Belongs to the protein kinase superfamily. Ser/Thr protein kinase family. GCN2 subfamily.</text>
</comment>
<protein>
    <submittedName>
        <fullName evidence="8">Predicted protein</fullName>
    </submittedName>
</protein>
<dbReference type="SUPFAM" id="SSF56112">
    <property type="entry name" value="Protein kinase-like (PK-like)"/>
    <property type="match status" value="1"/>
</dbReference>
<dbReference type="InterPro" id="IPR011009">
    <property type="entry name" value="Kinase-like_dom_sf"/>
</dbReference>
<evidence type="ECO:0000256" key="4">
    <source>
        <dbReference type="ARBA" id="ARBA00022840"/>
    </source>
</evidence>
<evidence type="ECO:0000313" key="9">
    <source>
        <dbReference type="Proteomes" id="UP000006671"/>
    </source>
</evidence>
<dbReference type="PROSITE" id="PS50011">
    <property type="entry name" value="PROTEIN_KINASE_DOM"/>
    <property type="match status" value="1"/>
</dbReference>
<dbReference type="GO" id="GO:0005634">
    <property type="term" value="C:nucleus"/>
    <property type="evidence" value="ECO:0007669"/>
    <property type="project" value="TreeGrafter"/>
</dbReference>
<proteinExistence type="inferred from homology"/>
<dbReference type="SMART" id="SM00220">
    <property type="entry name" value="S_TKc"/>
    <property type="match status" value="1"/>
</dbReference>